<proteinExistence type="predicted"/>
<protein>
    <submittedName>
        <fullName evidence="1">Uncharacterized protein</fullName>
    </submittedName>
</protein>
<dbReference type="InterPro" id="IPR010869">
    <property type="entry name" value="DUF1501"/>
</dbReference>
<dbReference type="AlphaFoldDB" id="A0A382QGT4"/>
<feature type="non-terminal residue" evidence="1">
    <location>
        <position position="188"/>
    </location>
</feature>
<name>A0A382QGT4_9ZZZZ</name>
<reference evidence="1" key="1">
    <citation type="submission" date="2018-05" db="EMBL/GenBank/DDBJ databases">
        <authorList>
            <person name="Lanie J.A."/>
            <person name="Ng W.-L."/>
            <person name="Kazmierczak K.M."/>
            <person name="Andrzejewski T.M."/>
            <person name="Davidsen T.M."/>
            <person name="Wayne K.J."/>
            <person name="Tettelin H."/>
            <person name="Glass J.I."/>
            <person name="Rusch D."/>
            <person name="Podicherti R."/>
            <person name="Tsui H.-C.T."/>
            <person name="Winkler M.E."/>
        </authorList>
    </citation>
    <scope>NUCLEOTIDE SEQUENCE</scope>
</reference>
<dbReference type="PROSITE" id="PS51318">
    <property type="entry name" value="TAT"/>
    <property type="match status" value="1"/>
</dbReference>
<organism evidence="1">
    <name type="scientific">marine metagenome</name>
    <dbReference type="NCBI Taxonomy" id="408172"/>
    <lineage>
        <taxon>unclassified sequences</taxon>
        <taxon>metagenomes</taxon>
        <taxon>ecological metagenomes</taxon>
    </lineage>
</organism>
<dbReference type="Pfam" id="PF07394">
    <property type="entry name" value="DUF1501"/>
    <property type="match status" value="1"/>
</dbReference>
<accession>A0A382QGT4</accession>
<dbReference type="EMBL" id="UINC01113681">
    <property type="protein sequence ID" value="SVC83451.1"/>
    <property type="molecule type" value="Genomic_DNA"/>
</dbReference>
<evidence type="ECO:0000313" key="1">
    <source>
        <dbReference type="EMBL" id="SVC83451.1"/>
    </source>
</evidence>
<dbReference type="InterPro" id="IPR006311">
    <property type="entry name" value="TAT_signal"/>
</dbReference>
<sequence length="188" mass="20470">MNGLNHDLNEASRREFLVQGGAGFGALALTGMLAQDTSYAALQDPKVQRKPHFAPTAKRVIFLFMEGGPSHMDLFDPKPLINQLAGQRMPASFKRPITAMGETESPILASQRQWKQHGQSGLWVSDWLPYTAKCMDDIAVIRSCWTNGINHSGGVCQMNSGQPLGGRPSLGAWVNYGLGTENTNLPGF</sequence>
<gene>
    <name evidence="1" type="ORF">METZ01_LOCUS336305</name>
</gene>